<evidence type="ECO:0000256" key="1">
    <source>
        <dbReference type="SAM" id="SignalP"/>
    </source>
</evidence>
<keyword evidence="2" id="KW-1185">Reference proteome</keyword>
<dbReference type="Proteomes" id="UP000050741">
    <property type="component" value="Unassembled WGS sequence"/>
</dbReference>
<reference evidence="3" key="2">
    <citation type="submission" date="2016-06" db="UniProtKB">
        <authorList>
            <consortium name="WormBaseParasite"/>
        </authorList>
    </citation>
    <scope>IDENTIFICATION</scope>
</reference>
<name>A0A183C1H7_GLOPA</name>
<feature type="signal peptide" evidence="1">
    <location>
        <begin position="1"/>
        <end position="21"/>
    </location>
</feature>
<sequence length="83" mass="9484">MELFNLSLWICMLCIINCISCANVNELSQNTDDQNEQRGSSPILLCLANCRKRHFQLATRDFCYRKVCGTITAAYEEATAHHQ</sequence>
<reference evidence="2" key="1">
    <citation type="submission" date="2014-05" db="EMBL/GenBank/DDBJ databases">
        <title>The genome and life-stage specific transcriptomes of Globodera pallida elucidate key aspects of plant parasitism by a cyst nematode.</title>
        <authorList>
            <person name="Cotton J.A."/>
            <person name="Lilley C.J."/>
            <person name="Jones L.M."/>
            <person name="Kikuchi T."/>
            <person name="Reid A.J."/>
            <person name="Thorpe P."/>
            <person name="Tsai I.J."/>
            <person name="Beasley H."/>
            <person name="Blok V."/>
            <person name="Cock P.J.A."/>
            <person name="Van den Akker S.E."/>
            <person name="Holroyd N."/>
            <person name="Hunt M."/>
            <person name="Mantelin S."/>
            <person name="Naghra H."/>
            <person name="Pain A."/>
            <person name="Palomares-Rius J.E."/>
            <person name="Zarowiecki M."/>
            <person name="Berriman M."/>
            <person name="Jones J.T."/>
            <person name="Urwin P.E."/>
        </authorList>
    </citation>
    <scope>NUCLEOTIDE SEQUENCE [LARGE SCALE GENOMIC DNA]</scope>
    <source>
        <strain evidence="2">Lindley</strain>
    </source>
</reference>
<dbReference type="WBParaSite" id="GPLIN_000672100">
    <property type="protein sequence ID" value="GPLIN_000672100"/>
    <property type="gene ID" value="GPLIN_000672100"/>
</dbReference>
<evidence type="ECO:0000313" key="2">
    <source>
        <dbReference type="Proteomes" id="UP000050741"/>
    </source>
</evidence>
<dbReference type="AlphaFoldDB" id="A0A183C1H7"/>
<protein>
    <submittedName>
        <fullName evidence="3">Secreted protein</fullName>
    </submittedName>
</protein>
<organism evidence="2 3">
    <name type="scientific">Globodera pallida</name>
    <name type="common">Potato cyst nematode worm</name>
    <name type="synonym">Heterodera pallida</name>
    <dbReference type="NCBI Taxonomy" id="36090"/>
    <lineage>
        <taxon>Eukaryota</taxon>
        <taxon>Metazoa</taxon>
        <taxon>Ecdysozoa</taxon>
        <taxon>Nematoda</taxon>
        <taxon>Chromadorea</taxon>
        <taxon>Rhabditida</taxon>
        <taxon>Tylenchina</taxon>
        <taxon>Tylenchomorpha</taxon>
        <taxon>Tylenchoidea</taxon>
        <taxon>Heteroderidae</taxon>
        <taxon>Heteroderinae</taxon>
        <taxon>Globodera</taxon>
    </lineage>
</organism>
<proteinExistence type="predicted"/>
<feature type="chain" id="PRO_5008146929" evidence="1">
    <location>
        <begin position="22"/>
        <end position="83"/>
    </location>
</feature>
<accession>A0A183C1H7</accession>
<keyword evidence="1" id="KW-0732">Signal</keyword>
<evidence type="ECO:0000313" key="3">
    <source>
        <dbReference type="WBParaSite" id="GPLIN_000672100"/>
    </source>
</evidence>